<dbReference type="CDD" id="cd03270">
    <property type="entry name" value="ABC_UvrA_I"/>
    <property type="match status" value="1"/>
</dbReference>
<gene>
    <name evidence="17" type="primary">uvrA</name>
    <name evidence="20" type="ORF">A2Y83_04080</name>
</gene>
<dbReference type="Gene3D" id="3.30.1490.20">
    <property type="entry name" value="ATP-grasp fold, A domain"/>
    <property type="match status" value="1"/>
</dbReference>
<evidence type="ECO:0000256" key="14">
    <source>
        <dbReference type="ARBA" id="ARBA00038000"/>
    </source>
</evidence>
<keyword evidence="13 17" id="KW-0234">DNA repair</keyword>
<dbReference type="InterPro" id="IPR041552">
    <property type="entry name" value="UvrA_DNA-bd"/>
</dbReference>
<dbReference type="GO" id="GO:0008270">
    <property type="term" value="F:zinc ion binding"/>
    <property type="evidence" value="ECO:0007669"/>
    <property type="project" value="UniProtKB-UniRule"/>
</dbReference>
<dbReference type="SUPFAM" id="SSF52540">
    <property type="entry name" value="P-loop containing nucleoside triphosphate hydrolases"/>
    <property type="match status" value="2"/>
</dbReference>
<dbReference type="GO" id="GO:0005737">
    <property type="term" value="C:cytoplasm"/>
    <property type="evidence" value="ECO:0007669"/>
    <property type="project" value="UniProtKB-SubCell"/>
</dbReference>
<dbReference type="GO" id="GO:0016887">
    <property type="term" value="F:ATP hydrolysis activity"/>
    <property type="evidence" value="ECO:0007669"/>
    <property type="project" value="InterPro"/>
</dbReference>
<evidence type="ECO:0000256" key="17">
    <source>
        <dbReference type="HAMAP-Rule" id="MF_00205"/>
    </source>
</evidence>
<dbReference type="NCBIfam" id="TIGR00630">
    <property type="entry name" value="uvra"/>
    <property type="match status" value="1"/>
</dbReference>
<dbReference type="InterPro" id="IPR041102">
    <property type="entry name" value="UvrA_inter"/>
</dbReference>
<keyword evidence="10 17" id="KW-0067">ATP-binding</keyword>
<comment type="function">
    <text evidence="17">The UvrABC repair system catalyzes the recognition and processing of DNA lesions. UvrA is an ATPase and a DNA-binding protein. A damage recognition complex composed of 2 UvrA and 2 UvrB subunits scans DNA for abnormalities. When the presence of a lesion has been verified by UvrB, the UvrA molecules dissociate.</text>
</comment>
<evidence type="ECO:0000256" key="4">
    <source>
        <dbReference type="ARBA" id="ARBA00022737"/>
    </source>
</evidence>
<dbReference type="InterPro" id="IPR027417">
    <property type="entry name" value="P-loop_NTPase"/>
</dbReference>
<keyword evidence="11 17" id="KW-0267">Excision nuclease</keyword>
<feature type="zinc finger region" description="C4-type" evidence="17">
    <location>
        <begin position="984"/>
        <end position="1010"/>
    </location>
</feature>
<dbReference type="GO" id="GO:0009381">
    <property type="term" value="F:excinuclease ABC activity"/>
    <property type="evidence" value="ECO:0007669"/>
    <property type="project" value="UniProtKB-UniRule"/>
</dbReference>
<keyword evidence="9 17" id="KW-0862">Zinc</keyword>
<feature type="domain" description="ABC transporter" evidence="19">
    <location>
        <begin position="852"/>
        <end position="1181"/>
    </location>
</feature>
<evidence type="ECO:0000256" key="2">
    <source>
        <dbReference type="ARBA" id="ARBA00022490"/>
    </source>
</evidence>
<dbReference type="GO" id="GO:0006289">
    <property type="term" value="P:nucleotide-excision repair"/>
    <property type="evidence" value="ECO:0007669"/>
    <property type="project" value="UniProtKB-UniRule"/>
</dbReference>
<evidence type="ECO:0000256" key="1">
    <source>
        <dbReference type="ARBA" id="ARBA00004496"/>
    </source>
</evidence>
<dbReference type="STRING" id="1797985.A2Y83_04080"/>
<dbReference type="InterPro" id="IPR017871">
    <property type="entry name" value="ABC_transporter-like_CS"/>
</dbReference>
<keyword evidence="2 17" id="KW-0963">Cytoplasm</keyword>
<evidence type="ECO:0000256" key="13">
    <source>
        <dbReference type="ARBA" id="ARBA00023204"/>
    </source>
</evidence>
<protein>
    <recommendedName>
        <fullName evidence="15 17">UvrABC system protein A</fullName>
        <shortName evidence="17">UvrA protein</shortName>
    </recommendedName>
    <alternativeName>
        <fullName evidence="16 17">Excinuclease ABC subunit A</fullName>
    </alternativeName>
</protein>
<dbReference type="InterPro" id="IPR003439">
    <property type="entry name" value="ABC_transporter-like_ATP-bd"/>
</dbReference>
<dbReference type="Gene3D" id="1.10.8.280">
    <property type="entry name" value="ABC transporter ATPase domain-like"/>
    <property type="match status" value="1"/>
</dbReference>
<feature type="region of interest" description="Disordered" evidence="18">
    <location>
        <begin position="382"/>
        <end position="404"/>
    </location>
</feature>
<dbReference type="PROSITE" id="PS50893">
    <property type="entry name" value="ABC_TRANSPORTER_2"/>
    <property type="match status" value="1"/>
</dbReference>
<keyword evidence="17" id="KW-0742">SOS response</keyword>
<dbReference type="GO" id="GO:0009432">
    <property type="term" value="P:SOS response"/>
    <property type="evidence" value="ECO:0007669"/>
    <property type="project" value="UniProtKB-UniRule"/>
</dbReference>
<evidence type="ECO:0000256" key="3">
    <source>
        <dbReference type="ARBA" id="ARBA00022723"/>
    </source>
</evidence>
<keyword evidence="3 17" id="KW-0479">Metal-binding</keyword>
<evidence type="ECO:0000256" key="9">
    <source>
        <dbReference type="ARBA" id="ARBA00022833"/>
    </source>
</evidence>
<dbReference type="Pfam" id="PF17760">
    <property type="entry name" value="UvrA_inter"/>
    <property type="match status" value="1"/>
</dbReference>
<name>A0A1F5S6C1_9BACT</name>
<evidence type="ECO:0000256" key="11">
    <source>
        <dbReference type="ARBA" id="ARBA00022881"/>
    </source>
</evidence>
<comment type="subcellular location">
    <subcellularLocation>
        <location evidence="1 17">Cytoplasm</location>
    </subcellularLocation>
</comment>
<keyword evidence="4 17" id="KW-0677">Repeat</keyword>
<accession>A0A1F5S6C1</accession>
<evidence type="ECO:0000256" key="5">
    <source>
        <dbReference type="ARBA" id="ARBA00022741"/>
    </source>
</evidence>
<dbReference type="HAMAP" id="MF_00205">
    <property type="entry name" value="UvrA"/>
    <property type="match status" value="1"/>
</dbReference>
<dbReference type="Proteomes" id="UP000178323">
    <property type="component" value="Unassembled WGS sequence"/>
</dbReference>
<comment type="subunit">
    <text evidence="17">Forms a heterotetramer with UvrB during the search for lesions.</text>
</comment>
<evidence type="ECO:0000256" key="15">
    <source>
        <dbReference type="ARBA" id="ARBA00039316"/>
    </source>
</evidence>
<feature type="region of interest" description="Disordered" evidence="18">
    <location>
        <begin position="252"/>
        <end position="273"/>
    </location>
</feature>
<organism evidence="20 21">
    <name type="scientific">Candidatus Falkowbacteria bacterium RBG_13_39_14</name>
    <dbReference type="NCBI Taxonomy" id="1797985"/>
    <lineage>
        <taxon>Bacteria</taxon>
        <taxon>Candidatus Falkowiibacteriota</taxon>
    </lineage>
</organism>
<dbReference type="PANTHER" id="PTHR43152">
    <property type="entry name" value="UVRABC SYSTEM PROTEIN A"/>
    <property type="match status" value="1"/>
</dbReference>
<evidence type="ECO:0000259" key="19">
    <source>
        <dbReference type="PROSITE" id="PS50893"/>
    </source>
</evidence>
<evidence type="ECO:0000256" key="12">
    <source>
        <dbReference type="ARBA" id="ARBA00023125"/>
    </source>
</evidence>
<feature type="compositionally biased region" description="Basic and acidic residues" evidence="18">
    <location>
        <begin position="638"/>
        <end position="677"/>
    </location>
</feature>
<dbReference type="Gene3D" id="3.30.190.20">
    <property type="match status" value="1"/>
</dbReference>
<feature type="binding site" evidence="17">
    <location>
        <begin position="885"/>
        <end position="892"/>
    </location>
    <ligand>
        <name>ATP</name>
        <dbReference type="ChEBI" id="CHEBI:30616"/>
    </ligand>
</feature>
<dbReference type="CDD" id="cd03271">
    <property type="entry name" value="ABC_UvrA_II"/>
    <property type="match status" value="1"/>
</dbReference>
<dbReference type="AlphaFoldDB" id="A0A1F5S6C1"/>
<feature type="region of interest" description="Disordered" evidence="18">
    <location>
        <begin position="638"/>
        <end position="688"/>
    </location>
</feature>
<keyword evidence="6 17" id="KW-0227">DNA damage</keyword>
<sequence length="1188" mass="131620">MVDKIIIKGAREHNLKNIDLELPRDKFIVFTGISGSGKSTLAFDTIFAESQRRYLESLSAYARQFLGQMEKPAVDYIEGLSPAISIDQKSASRNPRSTVGTVTEIHDYLRLLYAKIGIPYCPNCGLPITKMSIEEMAERVLELGEIPLNPPLSKGENIMIQILSPVVRGRKGEYATLLKNIYNKGFSKARINGKMVELEDADKIKLARYKKHDIDVLVDEFELDANLRGKDFNNCVIPNPPKAVRNPLTREMDKGMSTNKGIPRRSAPRDDASHCDMCEANLRELEHESARNEDILSRIFEGLETAVGLSGGIAIVLKKTKKQENNKTRGKKLETRLNESFGQVRNLKLEEHKSQAGFTPVSQQGKAAAAFVPQAADNGAAEKKIPLSARTADKNPPLKKGENKKDELYFNQNLSCAKCGYSFPEIEPRLFSFNSPYGACPECNGLGVRKEISAKAVMPDESKTIAQGGILPWSYSVKNYWGALLIAVAQEYGIDMHTPLKNLKKYEKDLLLYGPEDGQSLRIKYYSKSSPNIFFIKFKGIINHLKERYFKTDSDTVRREIEKYMETKPCSVCGGTRYKPEALMVKICGKNIAEVSAMNVNAAVDFFKGLCESSPLSQRGGRGLPACLRRQAQAGDFSEVRTGKIENGRTRDGAGNSKEIRAQSLDDGKGLRAEKSPRLPYGSRPPLEKGVSLTHKEHLIADKILKEIKNRLGFLNNVGLDYLTLDRTANSLAGGEAQRIRLASQIGSALVGVLYVLDEPSIGLHARDNKKLLDTLKFLKNLGNTLIVIEHDEETIREADYIVDIGPFAGEHGGRIVAQGTVDDIINSKESLTGQYLSGEKKIEVPKTRRPIKNKKFLTVVGAAEHNLKNIKVEFPLKTLTCVTGVSGSGKSSLVADILYKALARKYQRIMEKPGSYKEIKGMEYLDKVIDIDQSPIGRTPRSNPATYVGFFTPIRELFSKTKLSRARGYGPGRFSFNISGGRCDNCQGDGFLRIEMQFMPDVYIPCDVCKGKRYNRETLDIRYKGKNIAEVLEMSVEEAMSFFADIPQIGDKLKTLHDVGLGYIRLGQAATTLSGGEAQRIKLASELSKRATGKTLYILDEPTTGLHFDDINKLLAVLQRLVDAGNSVIVIEHNMDVIKQADWIIDLGPEGGDGGGRVVACGAPEEVAKYENSYTGKFLRGVLGNRN</sequence>
<dbReference type="PANTHER" id="PTHR43152:SF3">
    <property type="entry name" value="UVRABC SYSTEM PROTEIN A"/>
    <property type="match status" value="1"/>
</dbReference>
<dbReference type="FunFam" id="1.20.1580.10:FF:000002">
    <property type="entry name" value="UvrABC system protein A"/>
    <property type="match status" value="1"/>
</dbReference>
<evidence type="ECO:0000313" key="21">
    <source>
        <dbReference type="Proteomes" id="UP000178323"/>
    </source>
</evidence>
<evidence type="ECO:0000256" key="10">
    <source>
        <dbReference type="ARBA" id="ARBA00022840"/>
    </source>
</evidence>
<dbReference type="Pfam" id="PF17755">
    <property type="entry name" value="UvrA_DNA-bind"/>
    <property type="match status" value="1"/>
</dbReference>
<evidence type="ECO:0000256" key="16">
    <source>
        <dbReference type="ARBA" id="ARBA00042156"/>
    </source>
</evidence>
<feature type="binding site" evidence="17">
    <location>
        <begin position="32"/>
        <end position="39"/>
    </location>
    <ligand>
        <name>ATP</name>
        <dbReference type="ChEBI" id="CHEBI:30616"/>
    </ligand>
</feature>
<reference evidence="20 21" key="1">
    <citation type="journal article" date="2016" name="Nat. Commun.">
        <title>Thousands of microbial genomes shed light on interconnected biogeochemical processes in an aquifer system.</title>
        <authorList>
            <person name="Anantharaman K."/>
            <person name="Brown C.T."/>
            <person name="Hug L.A."/>
            <person name="Sharon I."/>
            <person name="Castelle C.J."/>
            <person name="Probst A.J."/>
            <person name="Thomas B.C."/>
            <person name="Singh A."/>
            <person name="Wilkins M.J."/>
            <person name="Karaoz U."/>
            <person name="Brodie E.L."/>
            <person name="Williams K.H."/>
            <person name="Hubbard S.S."/>
            <person name="Banfield J.F."/>
        </authorList>
    </citation>
    <scope>NUCLEOTIDE SEQUENCE [LARGE SCALE GENOMIC DNA]</scope>
</reference>
<evidence type="ECO:0000256" key="7">
    <source>
        <dbReference type="ARBA" id="ARBA00022769"/>
    </source>
</evidence>
<dbReference type="GO" id="GO:0009380">
    <property type="term" value="C:excinuclease repair complex"/>
    <property type="evidence" value="ECO:0007669"/>
    <property type="project" value="InterPro"/>
</dbReference>
<evidence type="ECO:0000256" key="8">
    <source>
        <dbReference type="ARBA" id="ARBA00022771"/>
    </source>
</evidence>
<dbReference type="FunFam" id="3.40.50.300:FF:000028">
    <property type="entry name" value="UvrABC system protein A"/>
    <property type="match status" value="1"/>
</dbReference>
<feature type="zinc finger region" description="C4-type" evidence="17">
    <location>
        <begin position="416"/>
        <end position="443"/>
    </location>
</feature>
<dbReference type="EMBL" id="MFFS01000035">
    <property type="protein sequence ID" value="OGF22219.1"/>
    <property type="molecule type" value="Genomic_DNA"/>
</dbReference>
<evidence type="ECO:0000256" key="6">
    <source>
        <dbReference type="ARBA" id="ARBA00022763"/>
    </source>
</evidence>
<dbReference type="InterPro" id="IPR004602">
    <property type="entry name" value="UvrA"/>
</dbReference>
<comment type="similarity">
    <text evidence="14 17">Belongs to the ABC transporter superfamily. UvrA family.</text>
</comment>
<evidence type="ECO:0000313" key="20">
    <source>
        <dbReference type="EMBL" id="OGF22219.1"/>
    </source>
</evidence>
<dbReference type="Gene3D" id="3.40.50.300">
    <property type="entry name" value="P-loop containing nucleotide triphosphate hydrolases"/>
    <property type="match status" value="3"/>
</dbReference>
<keyword evidence="8 17" id="KW-0863">Zinc-finger</keyword>
<evidence type="ECO:0000256" key="18">
    <source>
        <dbReference type="SAM" id="MobiDB-lite"/>
    </source>
</evidence>
<dbReference type="PROSITE" id="PS00211">
    <property type="entry name" value="ABC_TRANSPORTER_1"/>
    <property type="match status" value="2"/>
</dbReference>
<keyword evidence="7 17" id="KW-0228">DNA excision</keyword>
<dbReference type="GO" id="GO:0003677">
    <property type="term" value="F:DNA binding"/>
    <property type="evidence" value="ECO:0007669"/>
    <property type="project" value="UniProtKB-UniRule"/>
</dbReference>
<keyword evidence="5 17" id="KW-0547">Nucleotide-binding</keyword>
<dbReference type="Gene3D" id="1.20.1580.10">
    <property type="entry name" value="ABC transporter ATPase like domain"/>
    <property type="match status" value="4"/>
</dbReference>
<comment type="caution">
    <text evidence="20">The sequence shown here is derived from an EMBL/GenBank/DDBJ whole genome shotgun (WGS) entry which is preliminary data.</text>
</comment>
<keyword evidence="12 17" id="KW-0238">DNA-binding</keyword>
<proteinExistence type="inferred from homology"/>
<dbReference type="GO" id="GO:0005524">
    <property type="term" value="F:ATP binding"/>
    <property type="evidence" value="ECO:0007669"/>
    <property type="project" value="UniProtKB-UniRule"/>
</dbReference>
<dbReference type="InterPro" id="IPR013815">
    <property type="entry name" value="ATP_grasp_subdomain_1"/>
</dbReference>